<sequence>MVFNVQLFRRSRVYPVTAYGADPTGQSDSTNAILGAISDAFQAPSNRVLIEGIVDLGGAEIHLEGGTYLISQPLGMPSSGAGNFMIHGGSLRASDDFPTDRYLIEISTGSSSSSKSQDNKQDYSAAAASASGYAFEDITLKDLLLDSNYRGGGMLVVNSVRTKIDNCYISHFTSDGILAKGGHETYIRSSFIGQHITAGGDKLEKNFTGTGINLMGNDNALTDVVIFSAAVGVMLSGQANLLTNVHCYNKATYWGGVGIYVRLPGLSQTRIVNCYLDYNGIVAEDPVQLTISNSFFLGDAYIKLKSINGEIKGVYIVDNLFNGDDKGTPIVHLDQSKMPFTTIEDVSIDRNNAKGMAVKSTVARGVAQGNASSWTLDFTKVLLFPNLINHVHYTLSTDGTIPNHALRNVSHNRVVVQSSVAVPATVYVTVEQGVSTV</sequence>
<dbReference type="EMBL" id="JBBNAE010000001">
    <property type="protein sequence ID" value="KAK9156154.1"/>
    <property type="molecule type" value="Genomic_DNA"/>
</dbReference>
<reference evidence="1 2" key="1">
    <citation type="submission" date="2024-01" db="EMBL/GenBank/DDBJ databases">
        <title>Genome assemblies of Stephania.</title>
        <authorList>
            <person name="Yang L."/>
        </authorList>
    </citation>
    <scope>NUCLEOTIDE SEQUENCE [LARGE SCALE GENOMIC DNA]</scope>
    <source>
        <strain evidence="1">QJT</strain>
        <tissue evidence="1">Leaf</tissue>
    </source>
</reference>
<dbReference type="PANTHER" id="PTHR33928:SF4">
    <property type="entry name" value="PECTATE LYASE SUPERFAMILY PROTEIN DOMAIN-CONTAINING PROTEIN"/>
    <property type="match status" value="1"/>
</dbReference>
<evidence type="ECO:0008006" key="3">
    <source>
        <dbReference type="Google" id="ProtNLM"/>
    </source>
</evidence>
<comment type="caution">
    <text evidence="1">The sequence shown here is derived from an EMBL/GenBank/DDBJ whole genome shotgun (WGS) entry which is preliminary data.</text>
</comment>
<accession>A0AAP0KQV9</accession>
<dbReference type="PANTHER" id="PTHR33928">
    <property type="entry name" value="POLYGALACTURONASE QRT3"/>
    <property type="match status" value="1"/>
</dbReference>
<dbReference type="SUPFAM" id="SSF51126">
    <property type="entry name" value="Pectin lyase-like"/>
    <property type="match status" value="1"/>
</dbReference>
<dbReference type="AlphaFoldDB" id="A0AAP0KQV9"/>
<evidence type="ECO:0000313" key="2">
    <source>
        <dbReference type="Proteomes" id="UP001417504"/>
    </source>
</evidence>
<dbReference type="Gene3D" id="2.160.20.10">
    <property type="entry name" value="Single-stranded right-handed beta-helix, Pectin lyase-like"/>
    <property type="match status" value="1"/>
</dbReference>
<gene>
    <name evidence="1" type="ORF">Sjap_003634</name>
</gene>
<dbReference type="InterPro" id="IPR011050">
    <property type="entry name" value="Pectin_lyase_fold/virulence"/>
</dbReference>
<organism evidence="1 2">
    <name type="scientific">Stephania japonica</name>
    <dbReference type="NCBI Taxonomy" id="461633"/>
    <lineage>
        <taxon>Eukaryota</taxon>
        <taxon>Viridiplantae</taxon>
        <taxon>Streptophyta</taxon>
        <taxon>Embryophyta</taxon>
        <taxon>Tracheophyta</taxon>
        <taxon>Spermatophyta</taxon>
        <taxon>Magnoliopsida</taxon>
        <taxon>Ranunculales</taxon>
        <taxon>Menispermaceae</taxon>
        <taxon>Menispermoideae</taxon>
        <taxon>Cissampelideae</taxon>
        <taxon>Stephania</taxon>
    </lineage>
</organism>
<dbReference type="Proteomes" id="UP001417504">
    <property type="component" value="Unassembled WGS sequence"/>
</dbReference>
<proteinExistence type="predicted"/>
<dbReference type="InterPro" id="IPR039279">
    <property type="entry name" value="QRT3-like"/>
</dbReference>
<evidence type="ECO:0000313" key="1">
    <source>
        <dbReference type="EMBL" id="KAK9156154.1"/>
    </source>
</evidence>
<dbReference type="FunFam" id="2.160.20.10:FF:000046">
    <property type="entry name" value="Polygalacturonase QRT3"/>
    <property type="match status" value="1"/>
</dbReference>
<keyword evidence="2" id="KW-1185">Reference proteome</keyword>
<protein>
    <recommendedName>
        <fullName evidence="3">Pectate lyase superfamily protein domain-containing protein</fullName>
    </recommendedName>
</protein>
<dbReference type="InterPro" id="IPR012334">
    <property type="entry name" value="Pectin_lyas_fold"/>
</dbReference>
<name>A0AAP0KQV9_9MAGN</name>
<dbReference type="GO" id="GO:0004650">
    <property type="term" value="F:polygalacturonase activity"/>
    <property type="evidence" value="ECO:0007669"/>
    <property type="project" value="InterPro"/>
</dbReference>